<comment type="caution">
    <text evidence="1">The sequence shown here is derived from an EMBL/GenBank/DDBJ whole genome shotgun (WGS) entry which is preliminary data.</text>
</comment>
<accession>A0AAV2ACT3</accession>
<keyword evidence="2" id="KW-1185">Reference proteome</keyword>
<gene>
    <name evidence="1" type="ORF">LARSCL_LOCUS11802</name>
</gene>
<sequence>MSCVQEGIFDQGKFKSAFTFAYGRETVFM</sequence>
<proteinExistence type="predicted"/>
<dbReference type="AlphaFoldDB" id="A0AAV2ACT3"/>
<reference evidence="1 2" key="1">
    <citation type="submission" date="2024-04" db="EMBL/GenBank/DDBJ databases">
        <authorList>
            <person name="Rising A."/>
            <person name="Reimegard J."/>
            <person name="Sonavane S."/>
            <person name="Akerstrom W."/>
            <person name="Nylinder S."/>
            <person name="Hedman E."/>
            <person name="Kallberg Y."/>
        </authorList>
    </citation>
    <scope>NUCLEOTIDE SEQUENCE [LARGE SCALE GENOMIC DNA]</scope>
</reference>
<evidence type="ECO:0000313" key="2">
    <source>
        <dbReference type="Proteomes" id="UP001497382"/>
    </source>
</evidence>
<evidence type="ECO:0000313" key="1">
    <source>
        <dbReference type="EMBL" id="CAL1281828.1"/>
    </source>
</evidence>
<organism evidence="1 2">
    <name type="scientific">Larinioides sclopetarius</name>
    <dbReference type="NCBI Taxonomy" id="280406"/>
    <lineage>
        <taxon>Eukaryota</taxon>
        <taxon>Metazoa</taxon>
        <taxon>Ecdysozoa</taxon>
        <taxon>Arthropoda</taxon>
        <taxon>Chelicerata</taxon>
        <taxon>Arachnida</taxon>
        <taxon>Araneae</taxon>
        <taxon>Araneomorphae</taxon>
        <taxon>Entelegynae</taxon>
        <taxon>Araneoidea</taxon>
        <taxon>Araneidae</taxon>
        <taxon>Larinioides</taxon>
    </lineage>
</organism>
<name>A0AAV2ACT3_9ARAC</name>
<protein>
    <submittedName>
        <fullName evidence="1">Uncharacterized protein</fullName>
    </submittedName>
</protein>
<dbReference type="Proteomes" id="UP001497382">
    <property type="component" value="Unassembled WGS sequence"/>
</dbReference>
<dbReference type="EMBL" id="CAXIEN010000149">
    <property type="protein sequence ID" value="CAL1281828.1"/>
    <property type="molecule type" value="Genomic_DNA"/>
</dbReference>